<comment type="caution">
    <text evidence="2">The sequence shown here is derived from an EMBL/GenBank/DDBJ whole genome shotgun (WGS) entry which is preliminary data.</text>
</comment>
<feature type="domain" description="N-acetyltransferase" evidence="1">
    <location>
        <begin position="149"/>
        <end position="286"/>
    </location>
</feature>
<dbReference type="AlphaFoldDB" id="A0A644XF30"/>
<reference evidence="2" key="1">
    <citation type="submission" date="2019-08" db="EMBL/GenBank/DDBJ databases">
        <authorList>
            <person name="Kucharzyk K."/>
            <person name="Murdoch R.W."/>
            <person name="Higgins S."/>
            <person name="Loffler F."/>
        </authorList>
    </citation>
    <scope>NUCLEOTIDE SEQUENCE</scope>
</reference>
<sequence>MINEVQDLAHFSNLVKQTKARIKSLKTNCYLFPQEITKYCEQHRLFFEENVQGLLFLRERPECYSFYFYLSLNQEGNEPFEAFSLTKPLVLDLTFTEPDTLSPIAEIRHFWQTKGFSFYKRYQQMSQNIADPERKLKACQRFEKQKDRFNVKFSQAADAPRILELWKSSLDELSTALPELDELELILNAHQVLACHDNSGQIIAALQIFPYGKIAAIDHVVVDRAYRNLGLGTVLLNGAIALQNEFQKFVLWVDVNNFPAKTLYEKQDYLLTGKISDQLLYSKQREQ</sequence>
<dbReference type="Gene3D" id="3.40.630.30">
    <property type="match status" value="1"/>
</dbReference>
<gene>
    <name evidence="2" type="ORF">SDC9_60891</name>
</gene>
<dbReference type="Pfam" id="PF00583">
    <property type="entry name" value="Acetyltransf_1"/>
    <property type="match status" value="1"/>
</dbReference>
<protein>
    <recommendedName>
        <fullName evidence="1">N-acetyltransferase domain-containing protein</fullName>
    </recommendedName>
</protein>
<dbReference type="PROSITE" id="PS51186">
    <property type="entry name" value="GNAT"/>
    <property type="match status" value="1"/>
</dbReference>
<dbReference type="GO" id="GO:0016747">
    <property type="term" value="F:acyltransferase activity, transferring groups other than amino-acyl groups"/>
    <property type="evidence" value="ECO:0007669"/>
    <property type="project" value="InterPro"/>
</dbReference>
<dbReference type="EMBL" id="VSSQ01002295">
    <property type="protein sequence ID" value="MPM14527.1"/>
    <property type="molecule type" value="Genomic_DNA"/>
</dbReference>
<dbReference type="InterPro" id="IPR016181">
    <property type="entry name" value="Acyl_CoA_acyltransferase"/>
</dbReference>
<dbReference type="SUPFAM" id="SSF55729">
    <property type="entry name" value="Acyl-CoA N-acyltransferases (Nat)"/>
    <property type="match status" value="1"/>
</dbReference>
<proteinExistence type="predicted"/>
<dbReference type="CDD" id="cd04301">
    <property type="entry name" value="NAT_SF"/>
    <property type="match status" value="1"/>
</dbReference>
<organism evidence="2">
    <name type="scientific">bioreactor metagenome</name>
    <dbReference type="NCBI Taxonomy" id="1076179"/>
    <lineage>
        <taxon>unclassified sequences</taxon>
        <taxon>metagenomes</taxon>
        <taxon>ecological metagenomes</taxon>
    </lineage>
</organism>
<evidence type="ECO:0000313" key="2">
    <source>
        <dbReference type="EMBL" id="MPM14527.1"/>
    </source>
</evidence>
<name>A0A644XF30_9ZZZZ</name>
<dbReference type="InterPro" id="IPR000182">
    <property type="entry name" value="GNAT_dom"/>
</dbReference>
<evidence type="ECO:0000259" key="1">
    <source>
        <dbReference type="PROSITE" id="PS51186"/>
    </source>
</evidence>
<accession>A0A644XF30</accession>